<sequence length="102" mass="11340">MAGTGNRPWETRADHSDDPIFPQLAQSLYHGGEFRYTRRHAAKDKLTLSYDGNHDGKVHDTLEIMAPGQALTSSSTGDDARASWSGKNLPFRCTLRSRGCLY</sequence>
<dbReference type="Proteomes" id="UP001604336">
    <property type="component" value="Unassembled WGS sequence"/>
</dbReference>
<proteinExistence type="predicted"/>
<evidence type="ECO:0000256" key="1">
    <source>
        <dbReference type="SAM" id="MobiDB-lite"/>
    </source>
</evidence>
<feature type="region of interest" description="Disordered" evidence="1">
    <location>
        <begin position="1"/>
        <end position="20"/>
    </location>
</feature>
<gene>
    <name evidence="2" type="ORF">Adt_03885</name>
</gene>
<evidence type="ECO:0000313" key="3">
    <source>
        <dbReference type="Proteomes" id="UP001604336"/>
    </source>
</evidence>
<comment type="caution">
    <text evidence="2">The sequence shown here is derived from an EMBL/GenBank/DDBJ whole genome shotgun (WGS) entry which is preliminary data.</text>
</comment>
<organism evidence="2 3">
    <name type="scientific">Abeliophyllum distichum</name>
    <dbReference type="NCBI Taxonomy" id="126358"/>
    <lineage>
        <taxon>Eukaryota</taxon>
        <taxon>Viridiplantae</taxon>
        <taxon>Streptophyta</taxon>
        <taxon>Embryophyta</taxon>
        <taxon>Tracheophyta</taxon>
        <taxon>Spermatophyta</taxon>
        <taxon>Magnoliopsida</taxon>
        <taxon>eudicotyledons</taxon>
        <taxon>Gunneridae</taxon>
        <taxon>Pentapetalae</taxon>
        <taxon>asterids</taxon>
        <taxon>lamiids</taxon>
        <taxon>Lamiales</taxon>
        <taxon>Oleaceae</taxon>
        <taxon>Forsythieae</taxon>
        <taxon>Abeliophyllum</taxon>
    </lineage>
</organism>
<reference evidence="3" key="1">
    <citation type="submission" date="2024-07" db="EMBL/GenBank/DDBJ databases">
        <title>Two chromosome-level genome assemblies of Korean endemic species Abeliophyllum distichum and Forsythia ovata (Oleaceae).</title>
        <authorList>
            <person name="Jang H."/>
        </authorList>
    </citation>
    <scope>NUCLEOTIDE SEQUENCE [LARGE SCALE GENOMIC DNA]</scope>
</reference>
<evidence type="ECO:0000313" key="2">
    <source>
        <dbReference type="EMBL" id="KAL2542907.1"/>
    </source>
</evidence>
<protein>
    <submittedName>
        <fullName evidence="2">Inactive purple acid phosphatase 9</fullName>
    </submittedName>
</protein>
<name>A0ABD1VZR7_9LAMI</name>
<keyword evidence="3" id="KW-1185">Reference proteome</keyword>
<dbReference type="AlphaFoldDB" id="A0ABD1VZR7"/>
<dbReference type="EMBL" id="JBFOLK010000001">
    <property type="protein sequence ID" value="KAL2542907.1"/>
    <property type="molecule type" value="Genomic_DNA"/>
</dbReference>
<accession>A0ABD1VZR7</accession>
<feature type="compositionally biased region" description="Basic and acidic residues" evidence="1">
    <location>
        <begin position="9"/>
        <end position="18"/>
    </location>
</feature>